<accession>A0A7J5DDS8</accession>
<sequence length="235" mass="25723">MLVWRVEADGYSGGLDEDLEFAEWRNPRGRVLKQVPAALTGPDDPVLDRLDAYFDAVLPSRWLPTLSGLPGLADPRALLSPDFAELGAHLTATDGRVTGWEQDPARSVPHLVEACATAYGLGADAAAPYLMLLALPDPTDRNVKQWTGWKPARFKAAHTELAASGRVVQTTRARAGRTLFLPGPRQEAKEPRLPLERAKSSLLPYAREHRSTAHTAVVPCVPVPVLFERAWARRA</sequence>
<dbReference type="RefSeq" id="WP_151470759.1">
    <property type="nucleotide sequence ID" value="NZ_WBKG01000016.1"/>
</dbReference>
<evidence type="ECO:0000313" key="2">
    <source>
        <dbReference type="Proteomes" id="UP000442990"/>
    </source>
</evidence>
<evidence type="ECO:0000313" key="1">
    <source>
        <dbReference type="EMBL" id="KAB1986994.1"/>
    </source>
</evidence>
<keyword evidence="2" id="KW-1185">Reference proteome</keyword>
<evidence type="ECO:0008006" key="3">
    <source>
        <dbReference type="Google" id="ProtNLM"/>
    </source>
</evidence>
<gene>
    <name evidence="1" type="ORF">F8144_20275</name>
</gene>
<dbReference type="EMBL" id="WBKG01000016">
    <property type="protein sequence ID" value="KAB1986994.1"/>
    <property type="molecule type" value="Genomic_DNA"/>
</dbReference>
<comment type="caution">
    <text evidence="1">The sequence shown here is derived from an EMBL/GenBank/DDBJ whole genome shotgun (WGS) entry which is preliminary data.</text>
</comment>
<protein>
    <recommendedName>
        <fullName evidence="3">DNA-binding protein</fullName>
    </recommendedName>
</protein>
<dbReference type="AlphaFoldDB" id="A0A7J5DDS8"/>
<proteinExistence type="predicted"/>
<reference evidence="1 2" key="1">
    <citation type="submission" date="2019-09" db="EMBL/GenBank/DDBJ databases">
        <title>Isolation and identification of active actinomycetes.</title>
        <authorList>
            <person name="Yu Z."/>
            <person name="Han C."/>
            <person name="Yu B."/>
        </authorList>
    </citation>
    <scope>NUCLEOTIDE SEQUENCE [LARGE SCALE GENOMIC DNA]</scope>
    <source>
        <strain evidence="1 2">NEAU-H2</strain>
    </source>
</reference>
<name>A0A7J5DDS8_9ACTN</name>
<dbReference type="Proteomes" id="UP000442990">
    <property type="component" value="Unassembled WGS sequence"/>
</dbReference>
<organism evidence="1 2">
    <name type="scientific">Streptomyces triticiradicis</name>
    <dbReference type="NCBI Taxonomy" id="2651189"/>
    <lineage>
        <taxon>Bacteria</taxon>
        <taxon>Bacillati</taxon>
        <taxon>Actinomycetota</taxon>
        <taxon>Actinomycetes</taxon>
        <taxon>Kitasatosporales</taxon>
        <taxon>Streptomycetaceae</taxon>
        <taxon>Streptomyces</taxon>
    </lineage>
</organism>